<proteinExistence type="predicted"/>
<dbReference type="Gene3D" id="3.30.530.20">
    <property type="match status" value="1"/>
</dbReference>
<sequence length="110" mass="13276">MLGHNEWITFEARHLGIRQQLTAKVVDYNYPNYFVDVMQKGAFKHLSHRHEFEPQINGTLVRDILHFQSPFGWIGSFIDAFILKYYMRSFLRYRQTSLKIFIENKEHKLL</sequence>
<protein>
    <submittedName>
        <fullName evidence="1">SRPBCC family protein</fullName>
    </submittedName>
</protein>
<dbReference type="CDD" id="cd07820">
    <property type="entry name" value="SRPBCC_3"/>
    <property type="match status" value="1"/>
</dbReference>
<accession>A0A9J6ZCA6</accession>
<organism evidence="1 2">
    <name type="scientific">Candidatus Pristimantibacillus lignocellulolyticus</name>
    <dbReference type="NCBI Taxonomy" id="2994561"/>
    <lineage>
        <taxon>Bacteria</taxon>
        <taxon>Bacillati</taxon>
        <taxon>Bacillota</taxon>
        <taxon>Bacilli</taxon>
        <taxon>Bacillales</taxon>
        <taxon>Paenibacillaceae</taxon>
        <taxon>Candidatus Pristimantibacillus</taxon>
    </lineage>
</organism>
<dbReference type="SUPFAM" id="SSF55961">
    <property type="entry name" value="Bet v1-like"/>
    <property type="match status" value="1"/>
</dbReference>
<reference evidence="1" key="1">
    <citation type="submission" date="2022-05" db="EMBL/GenBank/DDBJ databases">
        <title>Novel bacterial taxa in a minimal lignocellulolytic consortium and its capacity to transform plastics disclosed by genome-resolved metagenomics.</title>
        <authorList>
            <person name="Rodriguez C.A.D."/>
            <person name="Diaz-Garcia L."/>
            <person name="Herrera K."/>
            <person name="Tarazona N.A."/>
            <person name="Sproer C."/>
            <person name="Overmann J."/>
            <person name="Jimenez D.J."/>
        </authorList>
    </citation>
    <scope>NUCLEOTIDE SEQUENCE</scope>
    <source>
        <strain evidence="1">MAG5</strain>
    </source>
</reference>
<name>A0A9J6ZCA6_9BACL</name>
<dbReference type="KEGG" id="plig:NAG76_18155"/>
<dbReference type="Proteomes" id="UP001056756">
    <property type="component" value="Chromosome"/>
</dbReference>
<dbReference type="InterPro" id="IPR023393">
    <property type="entry name" value="START-like_dom_sf"/>
</dbReference>
<dbReference type="AlphaFoldDB" id="A0A9J6ZCA6"/>
<evidence type="ECO:0000313" key="1">
    <source>
        <dbReference type="EMBL" id="URN93731.1"/>
    </source>
</evidence>
<gene>
    <name evidence="1" type="ORF">NAG76_18155</name>
</gene>
<dbReference type="EMBL" id="CP097899">
    <property type="protein sequence ID" value="URN93731.1"/>
    <property type="molecule type" value="Genomic_DNA"/>
</dbReference>
<evidence type="ECO:0000313" key="2">
    <source>
        <dbReference type="Proteomes" id="UP001056756"/>
    </source>
</evidence>